<evidence type="ECO:0000256" key="1">
    <source>
        <dbReference type="SAM" id="MobiDB-lite"/>
    </source>
</evidence>
<dbReference type="EMBL" id="JASCZI010031095">
    <property type="protein sequence ID" value="MED6125933.1"/>
    <property type="molecule type" value="Genomic_DNA"/>
</dbReference>
<accession>A0ABU6RQJ2</accession>
<evidence type="ECO:0000313" key="2">
    <source>
        <dbReference type="EMBL" id="MED6125933.1"/>
    </source>
</evidence>
<feature type="region of interest" description="Disordered" evidence="1">
    <location>
        <begin position="225"/>
        <end position="247"/>
    </location>
</feature>
<organism evidence="2 3">
    <name type="scientific">Stylosanthes scabra</name>
    <dbReference type="NCBI Taxonomy" id="79078"/>
    <lineage>
        <taxon>Eukaryota</taxon>
        <taxon>Viridiplantae</taxon>
        <taxon>Streptophyta</taxon>
        <taxon>Embryophyta</taxon>
        <taxon>Tracheophyta</taxon>
        <taxon>Spermatophyta</taxon>
        <taxon>Magnoliopsida</taxon>
        <taxon>eudicotyledons</taxon>
        <taxon>Gunneridae</taxon>
        <taxon>Pentapetalae</taxon>
        <taxon>rosids</taxon>
        <taxon>fabids</taxon>
        <taxon>Fabales</taxon>
        <taxon>Fabaceae</taxon>
        <taxon>Papilionoideae</taxon>
        <taxon>50 kb inversion clade</taxon>
        <taxon>dalbergioids sensu lato</taxon>
        <taxon>Dalbergieae</taxon>
        <taxon>Pterocarpus clade</taxon>
        <taxon>Stylosanthes</taxon>
    </lineage>
</organism>
<comment type="caution">
    <text evidence="2">The sequence shown here is derived from an EMBL/GenBank/DDBJ whole genome shotgun (WGS) entry which is preliminary data.</text>
</comment>
<protein>
    <submittedName>
        <fullName evidence="2">Uncharacterized protein</fullName>
    </submittedName>
</protein>
<reference evidence="2 3" key="1">
    <citation type="journal article" date="2023" name="Plants (Basel)">
        <title>Bridging the Gap: Combining Genomics and Transcriptomics Approaches to Understand Stylosanthes scabra, an Orphan Legume from the Brazilian Caatinga.</title>
        <authorList>
            <person name="Ferreira-Neto J.R.C."/>
            <person name="da Silva M.D."/>
            <person name="Binneck E."/>
            <person name="de Melo N.F."/>
            <person name="da Silva R.H."/>
            <person name="de Melo A.L.T.M."/>
            <person name="Pandolfi V."/>
            <person name="Bustamante F.O."/>
            <person name="Brasileiro-Vidal A.C."/>
            <person name="Benko-Iseppon A.M."/>
        </authorList>
    </citation>
    <scope>NUCLEOTIDE SEQUENCE [LARGE SCALE GENOMIC DNA]</scope>
    <source>
        <tissue evidence="2">Leaves</tissue>
    </source>
</reference>
<name>A0ABU6RQJ2_9FABA</name>
<proteinExistence type="predicted"/>
<feature type="compositionally biased region" description="Basic residues" evidence="1">
    <location>
        <begin position="229"/>
        <end position="247"/>
    </location>
</feature>
<sequence>MNHMSLNGRKLFVGKARNRRDNKTLVVNKVVKRDIVQDVLDEWSFSYFNRSEAFNVPVLKNHLAELVVMNYNRDEKHDGLTLLPYEILNEWNFGKKNKLDRSENESSEQTVTRSFGEKECDENNLNMLEDVGVELEGAMNLNGSLATNESVCSSGVGIDEVVKEGSHDKQILSKRKEKEANLMERSSKLVMGERRLAQTAENGLGVSDDEENFMAGLKELNEARELKRREAKKKEKTRKSRLKKLKL</sequence>
<dbReference type="Proteomes" id="UP001341840">
    <property type="component" value="Unassembled WGS sequence"/>
</dbReference>
<evidence type="ECO:0000313" key="3">
    <source>
        <dbReference type="Proteomes" id="UP001341840"/>
    </source>
</evidence>
<gene>
    <name evidence="2" type="ORF">PIB30_073316</name>
</gene>
<keyword evidence="3" id="KW-1185">Reference proteome</keyword>